<feature type="region of interest" description="Disordered" evidence="1">
    <location>
        <begin position="1"/>
        <end position="30"/>
    </location>
</feature>
<feature type="compositionally biased region" description="Polar residues" evidence="1">
    <location>
        <begin position="53"/>
        <end position="67"/>
    </location>
</feature>
<dbReference type="EMBL" id="BPLQ01001276">
    <property type="protein sequence ID" value="GIX80254.1"/>
    <property type="molecule type" value="Genomic_DNA"/>
</dbReference>
<dbReference type="Proteomes" id="UP001054837">
    <property type="component" value="Unassembled WGS sequence"/>
</dbReference>
<name>A0AAV4N7B4_9ARAC</name>
<protein>
    <recommendedName>
        <fullName evidence="4">C3H1-type domain-containing protein</fullName>
    </recommendedName>
</protein>
<gene>
    <name evidence="2" type="primary">AVEN_108807_1</name>
    <name evidence="2" type="ORF">CDAR_610401</name>
</gene>
<proteinExistence type="predicted"/>
<reference evidence="2 3" key="1">
    <citation type="submission" date="2021-06" db="EMBL/GenBank/DDBJ databases">
        <title>Caerostris darwini draft genome.</title>
        <authorList>
            <person name="Kono N."/>
            <person name="Arakawa K."/>
        </authorList>
    </citation>
    <scope>NUCLEOTIDE SEQUENCE [LARGE SCALE GENOMIC DNA]</scope>
</reference>
<evidence type="ECO:0008006" key="4">
    <source>
        <dbReference type="Google" id="ProtNLM"/>
    </source>
</evidence>
<sequence length="205" mass="23139">MVYDMNAGIRNSRPSAVQESFLEPQEHEMRPSQDLDAFFGKFHEPSRALGDWETSNSISGPSMAQSGTKKKGGSESMQFPSWGAPEEVGMFGRFVDFDENVPIITRDRGLKSNTGGWSEPLFSPPSYATGESCHRVINRRCTVDEQCLCANQNMLRCRLGKCSNYHSYTGEENKYGFWHDGPLPSSQLGLHKRLQKRRSDKSIFM</sequence>
<organism evidence="2 3">
    <name type="scientific">Caerostris darwini</name>
    <dbReference type="NCBI Taxonomy" id="1538125"/>
    <lineage>
        <taxon>Eukaryota</taxon>
        <taxon>Metazoa</taxon>
        <taxon>Ecdysozoa</taxon>
        <taxon>Arthropoda</taxon>
        <taxon>Chelicerata</taxon>
        <taxon>Arachnida</taxon>
        <taxon>Araneae</taxon>
        <taxon>Araneomorphae</taxon>
        <taxon>Entelegynae</taxon>
        <taxon>Araneoidea</taxon>
        <taxon>Araneidae</taxon>
        <taxon>Caerostris</taxon>
    </lineage>
</organism>
<feature type="region of interest" description="Disordered" evidence="1">
    <location>
        <begin position="50"/>
        <end position="82"/>
    </location>
</feature>
<keyword evidence="3" id="KW-1185">Reference proteome</keyword>
<comment type="caution">
    <text evidence="2">The sequence shown here is derived from an EMBL/GenBank/DDBJ whole genome shotgun (WGS) entry which is preliminary data.</text>
</comment>
<accession>A0AAV4N7B4</accession>
<dbReference type="AlphaFoldDB" id="A0AAV4N7B4"/>
<evidence type="ECO:0000313" key="2">
    <source>
        <dbReference type="EMBL" id="GIX80254.1"/>
    </source>
</evidence>
<evidence type="ECO:0000256" key="1">
    <source>
        <dbReference type="SAM" id="MobiDB-lite"/>
    </source>
</evidence>
<evidence type="ECO:0000313" key="3">
    <source>
        <dbReference type="Proteomes" id="UP001054837"/>
    </source>
</evidence>